<keyword evidence="6" id="KW-1133">Transmembrane helix</keyword>
<evidence type="ECO:0000313" key="13">
    <source>
        <dbReference type="Proteomes" id="UP001596540"/>
    </source>
</evidence>
<feature type="domain" description="Signal transduction histidine kinase subgroup 3 dimerisation and phosphoacceptor" evidence="11">
    <location>
        <begin position="177"/>
        <end position="240"/>
    </location>
</feature>
<evidence type="ECO:0000256" key="7">
    <source>
        <dbReference type="ARBA" id="ARBA00023012"/>
    </source>
</evidence>
<sequence>MGASGESSRYLHLLGADLEASIPALLDRYLSALSENANPLGTVAAQWPATRDHARLILRDCARTLRAAEPADHARTPRRALPAAWGHAPPESTGPHPLLARARLLDVLRALEILTDLTLERLGELVAAFPGEDRVLLLSHAAAALNRATAARAQSAALSYDAHLLRQVEEANAHRHSRLAGEIHDRIGSSLALAFCHLQLYRADAAAGRSTDDRITALEESLREVVGFTQRLVAGLGPEGLIRGLRTSLRQDAEVLNLHGIPVRIEVSGDENWLPARHRSELFLVLREFLRNSFAHASPSQITVDVRITPNRVDAQAADDGHGFRLPSPARSHGGLHTMRERVTALNGEYALTSAPGSGTRLWLWVPLTEHGAAALPTDPATELSERVAD</sequence>
<evidence type="ECO:0000259" key="11">
    <source>
        <dbReference type="Pfam" id="PF07730"/>
    </source>
</evidence>
<dbReference type="InterPro" id="IPR003594">
    <property type="entry name" value="HATPase_dom"/>
</dbReference>
<evidence type="ECO:0000256" key="9">
    <source>
        <dbReference type="SAM" id="MobiDB-lite"/>
    </source>
</evidence>
<dbReference type="PANTHER" id="PTHR24421:SF37">
    <property type="entry name" value="SENSOR HISTIDINE KINASE NARS"/>
    <property type="match status" value="1"/>
</dbReference>
<gene>
    <name evidence="12" type="ORF">ACFQRF_27250</name>
</gene>
<evidence type="ECO:0000256" key="2">
    <source>
        <dbReference type="ARBA" id="ARBA00022475"/>
    </source>
</evidence>
<proteinExistence type="predicted"/>
<comment type="caution">
    <text evidence="12">The sequence shown here is derived from an EMBL/GenBank/DDBJ whole genome shotgun (WGS) entry which is preliminary data.</text>
</comment>
<keyword evidence="8" id="KW-0472">Membrane</keyword>
<dbReference type="Pfam" id="PF02518">
    <property type="entry name" value="HATPase_c"/>
    <property type="match status" value="1"/>
</dbReference>
<evidence type="ECO:0000313" key="12">
    <source>
        <dbReference type="EMBL" id="MFC7331446.1"/>
    </source>
</evidence>
<keyword evidence="4" id="KW-0812">Transmembrane</keyword>
<evidence type="ECO:0000259" key="10">
    <source>
        <dbReference type="Pfam" id="PF02518"/>
    </source>
</evidence>
<protein>
    <submittedName>
        <fullName evidence="12">Sensor histidine kinase</fullName>
    </submittedName>
</protein>
<dbReference type="PANTHER" id="PTHR24421">
    <property type="entry name" value="NITRATE/NITRITE SENSOR PROTEIN NARX-RELATED"/>
    <property type="match status" value="1"/>
</dbReference>
<dbReference type="Pfam" id="PF07730">
    <property type="entry name" value="HisKA_3"/>
    <property type="match status" value="1"/>
</dbReference>
<keyword evidence="13" id="KW-1185">Reference proteome</keyword>
<feature type="domain" description="Histidine kinase/HSP90-like ATPase" evidence="10">
    <location>
        <begin position="280"/>
        <end position="369"/>
    </location>
</feature>
<evidence type="ECO:0000256" key="6">
    <source>
        <dbReference type="ARBA" id="ARBA00022989"/>
    </source>
</evidence>
<dbReference type="InterPro" id="IPR050482">
    <property type="entry name" value="Sensor_HK_TwoCompSys"/>
</dbReference>
<dbReference type="Proteomes" id="UP001596540">
    <property type="component" value="Unassembled WGS sequence"/>
</dbReference>
<organism evidence="12 13">
    <name type="scientific">Marinactinospora rubrisoli</name>
    <dbReference type="NCBI Taxonomy" id="2715399"/>
    <lineage>
        <taxon>Bacteria</taxon>
        <taxon>Bacillati</taxon>
        <taxon>Actinomycetota</taxon>
        <taxon>Actinomycetes</taxon>
        <taxon>Streptosporangiales</taxon>
        <taxon>Nocardiopsidaceae</taxon>
        <taxon>Marinactinospora</taxon>
    </lineage>
</organism>
<keyword evidence="2" id="KW-1003">Cell membrane</keyword>
<dbReference type="EMBL" id="JBHTBH010000022">
    <property type="protein sequence ID" value="MFC7331446.1"/>
    <property type="molecule type" value="Genomic_DNA"/>
</dbReference>
<reference evidence="13" key="1">
    <citation type="journal article" date="2019" name="Int. J. Syst. Evol. Microbiol.">
        <title>The Global Catalogue of Microorganisms (GCM) 10K type strain sequencing project: providing services to taxonomists for standard genome sequencing and annotation.</title>
        <authorList>
            <consortium name="The Broad Institute Genomics Platform"/>
            <consortium name="The Broad Institute Genome Sequencing Center for Infectious Disease"/>
            <person name="Wu L."/>
            <person name="Ma J."/>
        </authorList>
    </citation>
    <scope>NUCLEOTIDE SEQUENCE [LARGE SCALE GENOMIC DNA]</scope>
    <source>
        <strain evidence="13">CGMCC 4.7382</strain>
    </source>
</reference>
<accession>A0ABW2KQ98</accession>
<evidence type="ECO:0000256" key="5">
    <source>
        <dbReference type="ARBA" id="ARBA00022777"/>
    </source>
</evidence>
<evidence type="ECO:0000256" key="1">
    <source>
        <dbReference type="ARBA" id="ARBA00004651"/>
    </source>
</evidence>
<dbReference type="GO" id="GO:0016301">
    <property type="term" value="F:kinase activity"/>
    <property type="evidence" value="ECO:0007669"/>
    <property type="project" value="UniProtKB-KW"/>
</dbReference>
<feature type="region of interest" description="Disordered" evidence="9">
    <location>
        <begin position="69"/>
        <end position="92"/>
    </location>
</feature>
<evidence type="ECO:0000256" key="3">
    <source>
        <dbReference type="ARBA" id="ARBA00022679"/>
    </source>
</evidence>
<evidence type="ECO:0000256" key="8">
    <source>
        <dbReference type="ARBA" id="ARBA00023136"/>
    </source>
</evidence>
<dbReference type="InterPro" id="IPR036890">
    <property type="entry name" value="HATPase_C_sf"/>
</dbReference>
<dbReference type="Gene3D" id="3.30.565.10">
    <property type="entry name" value="Histidine kinase-like ATPase, C-terminal domain"/>
    <property type="match status" value="1"/>
</dbReference>
<dbReference type="InterPro" id="IPR011712">
    <property type="entry name" value="Sig_transdc_His_kin_sub3_dim/P"/>
</dbReference>
<evidence type="ECO:0000256" key="4">
    <source>
        <dbReference type="ARBA" id="ARBA00022692"/>
    </source>
</evidence>
<dbReference type="CDD" id="cd16917">
    <property type="entry name" value="HATPase_UhpB-NarQ-NarX-like"/>
    <property type="match status" value="1"/>
</dbReference>
<comment type="subcellular location">
    <subcellularLocation>
        <location evidence="1">Cell membrane</location>
        <topology evidence="1">Multi-pass membrane protein</topology>
    </subcellularLocation>
</comment>
<dbReference type="RefSeq" id="WP_379874291.1">
    <property type="nucleotide sequence ID" value="NZ_JBHTBH010000022.1"/>
</dbReference>
<keyword evidence="7" id="KW-0902">Two-component regulatory system</keyword>
<keyword evidence="5 12" id="KW-0418">Kinase</keyword>
<dbReference type="SUPFAM" id="SSF55874">
    <property type="entry name" value="ATPase domain of HSP90 chaperone/DNA topoisomerase II/histidine kinase"/>
    <property type="match status" value="1"/>
</dbReference>
<keyword evidence="3" id="KW-0808">Transferase</keyword>
<name>A0ABW2KQ98_9ACTN</name>